<dbReference type="AlphaFoldDB" id="A0AAV1ICG3"/>
<evidence type="ECO:0000313" key="3">
    <source>
        <dbReference type="Proteomes" id="UP001314263"/>
    </source>
</evidence>
<evidence type="ECO:0000313" key="2">
    <source>
        <dbReference type="EMBL" id="CAK0783553.1"/>
    </source>
</evidence>
<protein>
    <submittedName>
        <fullName evidence="2">Uncharacterized protein</fullName>
    </submittedName>
</protein>
<accession>A0AAV1ICG3</accession>
<gene>
    <name evidence="2" type="ORF">CVIRNUC_006752</name>
</gene>
<organism evidence="2 3">
    <name type="scientific">Coccomyxa viridis</name>
    <dbReference type="NCBI Taxonomy" id="1274662"/>
    <lineage>
        <taxon>Eukaryota</taxon>
        <taxon>Viridiplantae</taxon>
        <taxon>Chlorophyta</taxon>
        <taxon>core chlorophytes</taxon>
        <taxon>Trebouxiophyceae</taxon>
        <taxon>Trebouxiophyceae incertae sedis</taxon>
        <taxon>Coccomyxaceae</taxon>
        <taxon>Coccomyxa</taxon>
    </lineage>
</organism>
<sequence>MGMSIFGALFMGGMALMLKNEYQYMGDWYDTSDENTVSYDQQRANAMHNCWVVAGIYLALAAVSGLGTCYFSFKAKRS</sequence>
<evidence type="ECO:0000256" key="1">
    <source>
        <dbReference type="SAM" id="Phobius"/>
    </source>
</evidence>
<keyword evidence="1" id="KW-0812">Transmembrane</keyword>
<keyword evidence="3" id="KW-1185">Reference proteome</keyword>
<keyword evidence="1" id="KW-1133">Transmembrane helix</keyword>
<dbReference type="Proteomes" id="UP001314263">
    <property type="component" value="Unassembled WGS sequence"/>
</dbReference>
<dbReference type="EMBL" id="CAUYUE010000008">
    <property type="protein sequence ID" value="CAK0783553.1"/>
    <property type="molecule type" value="Genomic_DNA"/>
</dbReference>
<comment type="caution">
    <text evidence="2">The sequence shown here is derived from an EMBL/GenBank/DDBJ whole genome shotgun (WGS) entry which is preliminary data.</text>
</comment>
<keyword evidence="1" id="KW-0472">Membrane</keyword>
<feature type="transmembrane region" description="Helical" evidence="1">
    <location>
        <begin position="51"/>
        <end position="73"/>
    </location>
</feature>
<proteinExistence type="predicted"/>
<name>A0AAV1ICG3_9CHLO</name>
<reference evidence="2 3" key="1">
    <citation type="submission" date="2023-10" db="EMBL/GenBank/DDBJ databases">
        <authorList>
            <person name="Maclean D."/>
            <person name="Macfadyen A."/>
        </authorList>
    </citation>
    <scope>NUCLEOTIDE SEQUENCE [LARGE SCALE GENOMIC DNA]</scope>
</reference>